<feature type="compositionally biased region" description="Low complexity" evidence="1">
    <location>
        <begin position="68"/>
        <end position="85"/>
    </location>
</feature>
<dbReference type="PATRIC" id="fig|1454003.3.peg.3119"/>
<reference evidence="3 4" key="1">
    <citation type="submission" date="2014-02" db="EMBL/GenBank/DDBJ databases">
        <title>Expanding our view of genomic diversity in Candidatus Accumulibacter clades.</title>
        <authorList>
            <person name="Skennerton C.T."/>
            <person name="Barr J.J."/>
            <person name="Slater F.R."/>
            <person name="Bond P.L."/>
            <person name="Tyson G.W."/>
        </authorList>
    </citation>
    <scope>NUCLEOTIDE SEQUENCE [LARGE SCALE GENOMIC DNA]</scope>
    <source>
        <strain evidence="4">BA-92</strain>
    </source>
</reference>
<evidence type="ECO:0000313" key="4">
    <source>
        <dbReference type="Proteomes" id="UP000021816"/>
    </source>
</evidence>
<feature type="region of interest" description="Disordered" evidence="1">
    <location>
        <begin position="68"/>
        <end position="107"/>
    </location>
</feature>
<name>A0A011PN61_9PROT</name>
<sequence length="120" mass="12524">MKALTAIVALVFATGGAFAAEGKKEPSEAQKAQQEKMKFCNADAKEKALTGDERKQFMSNCLKKAPAEAAPAAAPAEASPAAAPAKTSQQNKMKECNATASSKGLKGDERKAFMSECLKA</sequence>
<evidence type="ECO:0000256" key="2">
    <source>
        <dbReference type="SAM" id="SignalP"/>
    </source>
</evidence>
<dbReference type="Proteomes" id="UP000021816">
    <property type="component" value="Unassembled WGS sequence"/>
</dbReference>
<organism evidence="3 4">
    <name type="scientific">Candidatus Accumulibacter appositus</name>
    <dbReference type="NCBI Taxonomy" id="1454003"/>
    <lineage>
        <taxon>Bacteria</taxon>
        <taxon>Pseudomonadati</taxon>
        <taxon>Pseudomonadota</taxon>
        <taxon>Betaproteobacteria</taxon>
        <taxon>Candidatus Accumulibacter</taxon>
    </lineage>
</organism>
<dbReference type="InterPro" id="IPR011690">
    <property type="entry name" value="P_starv_induced_PsiF"/>
</dbReference>
<protein>
    <submittedName>
        <fullName evidence="3">Phosphate starvation-inducible protein PsiF</fullName>
    </submittedName>
</protein>
<accession>A0A011PN61</accession>
<proteinExistence type="predicted"/>
<evidence type="ECO:0000313" key="3">
    <source>
        <dbReference type="EMBL" id="EXI78457.1"/>
    </source>
</evidence>
<dbReference type="Pfam" id="PF07769">
    <property type="entry name" value="PsiF_repeat"/>
    <property type="match status" value="2"/>
</dbReference>
<feature type="chain" id="PRO_5001462942" evidence="2">
    <location>
        <begin position="20"/>
        <end position="120"/>
    </location>
</feature>
<feature type="signal peptide" evidence="2">
    <location>
        <begin position="1"/>
        <end position="19"/>
    </location>
</feature>
<gene>
    <name evidence="3" type="primary">psiF</name>
    <name evidence="3" type="ORF">AW10_03064</name>
</gene>
<dbReference type="EMBL" id="JEMX01000071">
    <property type="protein sequence ID" value="EXI78457.1"/>
    <property type="molecule type" value="Genomic_DNA"/>
</dbReference>
<comment type="caution">
    <text evidence="3">The sequence shown here is derived from an EMBL/GenBank/DDBJ whole genome shotgun (WGS) entry which is preliminary data.</text>
</comment>
<dbReference type="AlphaFoldDB" id="A0A011PN61"/>
<dbReference type="STRING" id="1454003.AW10_03064"/>
<evidence type="ECO:0000256" key="1">
    <source>
        <dbReference type="SAM" id="MobiDB-lite"/>
    </source>
</evidence>
<keyword evidence="2" id="KW-0732">Signal</keyword>